<sequence>MALVAMVLATAPAAAAALAALEVGCSWFSSPTVPGDFLSSSAVAGGDGGRRHTMRPFSQRLRMNSSRSSTGRLLTGMYRGYILISSSTPSAVSESSSRKLASYWWYSRELSVW</sequence>
<feature type="chain" id="PRO_5014921476" evidence="1">
    <location>
        <begin position="17"/>
        <end position="113"/>
    </location>
</feature>
<organism evidence="2">
    <name type="scientific">Anopheles braziliensis</name>
    <dbReference type="NCBI Taxonomy" id="58242"/>
    <lineage>
        <taxon>Eukaryota</taxon>
        <taxon>Metazoa</taxon>
        <taxon>Ecdysozoa</taxon>
        <taxon>Arthropoda</taxon>
        <taxon>Hexapoda</taxon>
        <taxon>Insecta</taxon>
        <taxon>Pterygota</taxon>
        <taxon>Neoptera</taxon>
        <taxon>Endopterygota</taxon>
        <taxon>Diptera</taxon>
        <taxon>Nematocera</taxon>
        <taxon>Culicoidea</taxon>
        <taxon>Culicidae</taxon>
        <taxon>Anophelinae</taxon>
        <taxon>Anopheles</taxon>
    </lineage>
</organism>
<reference evidence="2" key="1">
    <citation type="submission" date="2018-01" db="EMBL/GenBank/DDBJ databases">
        <title>An insight into the sialome of Amazonian anophelines.</title>
        <authorList>
            <person name="Ribeiro J.M."/>
            <person name="Scarpassa V."/>
            <person name="Calvo E."/>
        </authorList>
    </citation>
    <scope>NUCLEOTIDE SEQUENCE</scope>
    <source>
        <tissue evidence="2">Salivary glands</tissue>
    </source>
</reference>
<feature type="signal peptide" evidence="1">
    <location>
        <begin position="1"/>
        <end position="16"/>
    </location>
</feature>
<evidence type="ECO:0000313" key="2">
    <source>
        <dbReference type="EMBL" id="MBW33150.1"/>
    </source>
</evidence>
<keyword evidence="1" id="KW-0732">Signal</keyword>
<proteinExistence type="predicted"/>
<dbReference type="AlphaFoldDB" id="A0A2M3ZXG0"/>
<name>A0A2M3ZXG0_9DIPT</name>
<accession>A0A2M3ZXG0</accession>
<evidence type="ECO:0000256" key="1">
    <source>
        <dbReference type="SAM" id="SignalP"/>
    </source>
</evidence>
<protein>
    <submittedName>
        <fullName evidence="2">Putative secreted peptide</fullName>
    </submittedName>
</protein>
<dbReference type="EMBL" id="GGFM01012399">
    <property type="protein sequence ID" value="MBW33150.1"/>
    <property type="molecule type" value="Transcribed_RNA"/>
</dbReference>